<dbReference type="Pfam" id="PF04336">
    <property type="entry name" value="ACP_PD"/>
    <property type="match status" value="1"/>
</dbReference>
<dbReference type="RefSeq" id="WP_089709511.1">
    <property type="nucleotide sequence ID" value="NZ_FMAR01000002.1"/>
</dbReference>
<keyword evidence="2" id="KW-0378">Hydrolase</keyword>
<sequence>MNFLAHAYLSFHQPALLTGNMMGDFVKGRQMALYPASVQRGIALHRAIDTFTDTHPSTMTAKDIFRPQTRLYGAVFVDIIYDHFLANDPLHFTDASLQSFAQQVYHTLHIQDFALPPDFTRMIQYMSSENWLYGYKSKEGIAQSFRGMVRRAKYIDFTASVPLSVFETNYAALQQCYNDFFPELLTFAKDYIAA</sequence>
<evidence type="ECO:0000313" key="5">
    <source>
        <dbReference type="Proteomes" id="UP000242818"/>
    </source>
</evidence>
<dbReference type="OrthoDB" id="8442777at2"/>
<dbReference type="PANTHER" id="PTHR38764">
    <property type="entry name" value="ACYL CARRIER PROTEIN PHOSPHODIESTERASE"/>
    <property type="match status" value="1"/>
</dbReference>
<keyword evidence="5" id="KW-1185">Reference proteome</keyword>
<dbReference type="InterPro" id="IPR007431">
    <property type="entry name" value="ACP_PD"/>
</dbReference>
<dbReference type="AlphaFoldDB" id="A0A1C4B2Z6"/>
<dbReference type="STRING" id="1335309.GA0116948_102400"/>
<organism evidence="4 5">
    <name type="scientific">Chitinophaga costaii</name>
    <dbReference type="NCBI Taxonomy" id="1335309"/>
    <lineage>
        <taxon>Bacteria</taxon>
        <taxon>Pseudomonadati</taxon>
        <taxon>Bacteroidota</taxon>
        <taxon>Chitinophagia</taxon>
        <taxon>Chitinophagales</taxon>
        <taxon>Chitinophagaceae</taxon>
        <taxon>Chitinophaga</taxon>
    </lineage>
</organism>
<dbReference type="GO" id="GO:0008770">
    <property type="term" value="F:[acyl-carrier-protein] phosphodiesterase activity"/>
    <property type="evidence" value="ECO:0007669"/>
    <property type="project" value="InterPro"/>
</dbReference>
<evidence type="ECO:0000256" key="2">
    <source>
        <dbReference type="ARBA" id="ARBA00022801"/>
    </source>
</evidence>
<keyword evidence="3" id="KW-0443">Lipid metabolism</keyword>
<evidence type="ECO:0000256" key="1">
    <source>
        <dbReference type="ARBA" id="ARBA00022516"/>
    </source>
</evidence>
<evidence type="ECO:0000256" key="3">
    <source>
        <dbReference type="ARBA" id="ARBA00023098"/>
    </source>
</evidence>
<evidence type="ECO:0000313" key="4">
    <source>
        <dbReference type="EMBL" id="SCC01240.1"/>
    </source>
</evidence>
<dbReference type="PANTHER" id="PTHR38764:SF1">
    <property type="entry name" value="ACYL CARRIER PROTEIN PHOSPHODIESTERASE"/>
    <property type="match status" value="1"/>
</dbReference>
<name>A0A1C4B2Z6_9BACT</name>
<dbReference type="Proteomes" id="UP000242818">
    <property type="component" value="Unassembled WGS sequence"/>
</dbReference>
<keyword evidence="1" id="KW-0444">Lipid biosynthesis</keyword>
<accession>A0A1C4B2Z6</accession>
<dbReference type="PIRSF" id="PIRSF011489">
    <property type="entry name" value="DUF479"/>
    <property type="match status" value="1"/>
</dbReference>
<reference evidence="4 5" key="1">
    <citation type="submission" date="2016-08" db="EMBL/GenBank/DDBJ databases">
        <authorList>
            <person name="Seilhamer J.J."/>
        </authorList>
    </citation>
    <scope>NUCLEOTIDE SEQUENCE [LARGE SCALE GENOMIC DNA]</scope>
    <source>
        <strain evidence="4 5">A37T2</strain>
    </source>
</reference>
<gene>
    <name evidence="4" type="ORF">GA0116948_102400</name>
</gene>
<dbReference type="EMBL" id="FMAR01000002">
    <property type="protein sequence ID" value="SCC01240.1"/>
    <property type="molecule type" value="Genomic_DNA"/>
</dbReference>
<protein>
    <submittedName>
        <fullName evidence="4">Acyl carrier protein phosphodiesterase</fullName>
    </submittedName>
</protein>
<proteinExistence type="predicted"/>
<dbReference type="GO" id="GO:0006633">
    <property type="term" value="P:fatty acid biosynthetic process"/>
    <property type="evidence" value="ECO:0007669"/>
    <property type="project" value="InterPro"/>
</dbReference>